<dbReference type="EMBL" id="JACIIG010000002">
    <property type="protein sequence ID" value="MBB4567253.1"/>
    <property type="molecule type" value="Genomic_DNA"/>
</dbReference>
<accession>A0A7W6ZS22</accession>
<comment type="caution">
    <text evidence="2">The sequence shown here is derived from an EMBL/GenBank/DDBJ whole genome shotgun (WGS) entry which is preliminary data.</text>
</comment>
<protein>
    <submittedName>
        <fullName evidence="2">Flavin reductase (DIM6/NTAB) family NADH-FMN oxidoreductase RutF</fullName>
    </submittedName>
</protein>
<organism evidence="2 3">
    <name type="scientific">Rhizobium leucaenae</name>
    <dbReference type="NCBI Taxonomy" id="29450"/>
    <lineage>
        <taxon>Bacteria</taxon>
        <taxon>Pseudomonadati</taxon>
        <taxon>Pseudomonadota</taxon>
        <taxon>Alphaproteobacteria</taxon>
        <taxon>Hyphomicrobiales</taxon>
        <taxon>Rhizobiaceae</taxon>
        <taxon>Rhizobium/Agrobacterium group</taxon>
        <taxon>Rhizobium</taxon>
    </lineage>
</organism>
<feature type="region of interest" description="Disordered" evidence="1">
    <location>
        <begin position="71"/>
        <end position="157"/>
    </location>
</feature>
<evidence type="ECO:0000313" key="3">
    <source>
        <dbReference type="Proteomes" id="UP000543836"/>
    </source>
</evidence>
<feature type="compositionally biased region" description="Polar residues" evidence="1">
    <location>
        <begin position="146"/>
        <end position="157"/>
    </location>
</feature>
<sequence>MDESFKLCRPVPIATAGNSDDEYIASMVSSSAGSVSIPPSSLKSCAPRRPLGRFLLIAAALTFAMPVVTSAQQLQMPNSDRCRAPDANKQSEGEHQNLPSPSDDNASKELSDCGGVLKPPTTGDSAMEKPAPKGGKMPVIPPSAVPGQQEQQTPEVK</sequence>
<dbReference type="Proteomes" id="UP000543836">
    <property type="component" value="Unassembled WGS sequence"/>
</dbReference>
<reference evidence="2 3" key="1">
    <citation type="submission" date="2020-08" db="EMBL/GenBank/DDBJ databases">
        <title>Genomic Encyclopedia of Type Strains, Phase IV (KMG-V): Genome sequencing to study the core and pangenomes of soil and plant-associated prokaryotes.</title>
        <authorList>
            <person name="Whitman W."/>
        </authorList>
    </citation>
    <scope>NUCLEOTIDE SEQUENCE [LARGE SCALE GENOMIC DNA]</scope>
    <source>
        <strain evidence="2 3">SEMIA 492</strain>
    </source>
</reference>
<keyword evidence="3" id="KW-1185">Reference proteome</keyword>
<gene>
    <name evidence="2" type="ORF">GGE60_001354</name>
</gene>
<evidence type="ECO:0000256" key="1">
    <source>
        <dbReference type="SAM" id="MobiDB-lite"/>
    </source>
</evidence>
<feature type="compositionally biased region" description="Basic and acidic residues" evidence="1">
    <location>
        <begin position="80"/>
        <end position="95"/>
    </location>
</feature>
<dbReference type="AlphaFoldDB" id="A0A7W6ZS22"/>
<name>A0A7W6ZS22_9HYPH</name>
<proteinExistence type="predicted"/>
<dbReference type="RefSeq" id="WP_246432507.1">
    <property type="nucleotide sequence ID" value="NZ_JACIIG010000002.1"/>
</dbReference>
<evidence type="ECO:0000313" key="2">
    <source>
        <dbReference type="EMBL" id="MBB4567253.1"/>
    </source>
</evidence>